<gene>
    <name evidence="3" type="ORF">Sya03_05810</name>
</gene>
<dbReference type="Proteomes" id="UP000652013">
    <property type="component" value="Unassembled WGS sequence"/>
</dbReference>
<evidence type="ECO:0008006" key="5">
    <source>
        <dbReference type="Google" id="ProtNLM"/>
    </source>
</evidence>
<feature type="compositionally biased region" description="Low complexity" evidence="1">
    <location>
        <begin position="24"/>
        <end position="42"/>
    </location>
</feature>
<keyword evidence="4" id="KW-1185">Reference proteome</keyword>
<proteinExistence type="predicted"/>
<evidence type="ECO:0000313" key="4">
    <source>
        <dbReference type="Proteomes" id="UP000652013"/>
    </source>
</evidence>
<name>A0A8J4DH20_9ACTN</name>
<evidence type="ECO:0000313" key="3">
    <source>
        <dbReference type="EMBL" id="GIJ01229.1"/>
    </source>
</evidence>
<dbReference type="InterPro" id="IPR021454">
    <property type="entry name" value="DUF3105"/>
</dbReference>
<evidence type="ECO:0000256" key="2">
    <source>
        <dbReference type="SAM" id="Phobius"/>
    </source>
</evidence>
<feature type="compositionally biased region" description="Basic and acidic residues" evidence="1">
    <location>
        <begin position="10"/>
        <end position="21"/>
    </location>
</feature>
<reference evidence="3" key="1">
    <citation type="submission" date="2021-01" db="EMBL/GenBank/DDBJ databases">
        <title>Whole genome shotgun sequence of Spirilliplanes yamanashiensis NBRC 15828.</title>
        <authorList>
            <person name="Komaki H."/>
            <person name="Tamura T."/>
        </authorList>
    </citation>
    <scope>NUCLEOTIDE SEQUENCE</scope>
    <source>
        <strain evidence="3">NBRC 15828</strain>
    </source>
</reference>
<protein>
    <recommendedName>
        <fullName evidence="5">DUF3105 domain-containing protein</fullName>
    </recommendedName>
</protein>
<dbReference type="EMBL" id="BOOY01000003">
    <property type="protein sequence ID" value="GIJ01229.1"/>
    <property type="molecule type" value="Genomic_DNA"/>
</dbReference>
<comment type="caution">
    <text evidence="3">The sequence shown here is derived from an EMBL/GenBank/DDBJ whole genome shotgun (WGS) entry which is preliminary data.</text>
</comment>
<dbReference type="RefSeq" id="WP_203936560.1">
    <property type="nucleotide sequence ID" value="NZ_BAAAGJ010000005.1"/>
</dbReference>
<keyword evidence="2" id="KW-1133">Transmembrane helix</keyword>
<accession>A0A8J4DH20</accession>
<feature type="region of interest" description="Disordered" evidence="1">
    <location>
        <begin position="1"/>
        <end position="61"/>
    </location>
</feature>
<dbReference type="Pfam" id="PF11303">
    <property type="entry name" value="DUF3105"/>
    <property type="match status" value="1"/>
</dbReference>
<sequence length="264" mass="27127">MSISTSGGGAERRPSTVKVDKTTGAGKPPAAKKAAGARPAGKGPQGKGGGGKGRKPIAPVKVSGGRNWGPIAVAGAVVLVALGIIGVGIFYTVRSDNAGSWEDQAAAIDGVVNYRETDPKLVEGSQHQAGPIQYTILPPVAGQHNAVIQTCMGNVYDAPIANEHAVHSLEHGAVWITYKLGLPAADVEKLAEKVQGREKMMMSPVEGLDSNVSLQAWGYQLKVPSADDERIDQFIKALRVNASIEGATATCDGGVSTTGTTPAA</sequence>
<organism evidence="3 4">
    <name type="scientific">Spirilliplanes yamanashiensis</name>
    <dbReference type="NCBI Taxonomy" id="42233"/>
    <lineage>
        <taxon>Bacteria</taxon>
        <taxon>Bacillati</taxon>
        <taxon>Actinomycetota</taxon>
        <taxon>Actinomycetes</taxon>
        <taxon>Micromonosporales</taxon>
        <taxon>Micromonosporaceae</taxon>
        <taxon>Spirilliplanes</taxon>
    </lineage>
</organism>
<evidence type="ECO:0000256" key="1">
    <source>
        <dbReference type="SAM" id="MobiDB-lite"/>
    </source>
</evidence>
<keyword evidence="2" id="KW-0472">Membrane</keyword>
<feature type="transmembrane region" description="Helical" evidence="2">
    <location>
        <begin position="71"/>
        <end position="93"/>
    </location>
</feature>
<dbReference type="AlphaFoldDB" id="A0A8J4DH20"/>
<keyword evidence="2" id="KW-0812">Transmembrane</keyword>